<feature type="region of interest" description="Disordered" evidence="13">
    <location>
        <begin position="2641"/>
        <end position="2660"/>
    </location>
</feature>
<evidence type="ECO:0000256" key="8">
    <source>
        <dbReference type="ARBA" id="ARBA00022816"/>
    </source>
</evidence>
<dbReference type="InterPro" id="IPR025527">
    <property type="entry name" value="HUWE1/Rev1_UBM"/>
</dbReference>
<feature type="compositionally biased region" description="Polar residues" evidence="13">
    <location>
        <begin position="2755"/>
        <end position="2774"/>
    </location>
</feature>
<dbReference type="Pfam" id="PF06012">
    <property type="entry name" value="DUF908"/>
    <property type="match status" value="1"/>
</dbReference>
<protein>
    <recommendedName>
        <fullName evidence="4">HECT-type E3 ubiquitin transferase</fullName>
        <ecNumber evidence="4">2.3.2.26</ecNumber>
    </recommendedName>
    <alternativeName>
        <fullName evidence="11">HECT-type E3 ubiquitin transferase TOM1</fullName>
    </alternativeName>
</protein>
<evidence type="ECO:0000256" key="12">
    <source>
        <dbReference type="SAM" id="Coils"/>
    </source>
</evidence>
<evidence type="ECO:0000256" key="2">
    <source>
        <dbReference type="ARBA" id="ARBA00004123"/>
    </source>
</evidence>
<evidence type="ECO:0000256" key="10">
    <source>
        <dbReference type="ARBA" id="ARBA00034494"/>
    </source>
</evidence>
<feature type="compositionally biased region" description="Acidic residues" evidence="13">
    <location>
        <begin position="1999"/>
        <end position="2024"/>
    </location>
</feature>
<dbReference type="InterPro" id="IPR035983">
    <property type="entry name" value="Hect_E3_ubiquitin_ligase"/>
</dbReference>
<dbReference type="GO" id="GO:0061630">
    <property type="term" value="F:ubiquitin protein ligase activity"/>
    <property type="evidence" value="ECO:0007669"/>
    <property type="project" value="UniProtKB-EC"/>
</dbReference>
<keyword evidence="8" id="KW-0509">mRNA transport</keyword>
<keyword evidence="6" id="KW-0808">Transferase</keyword>
<evidence type="ECO:0000256" key="5">
    <source>
        <dbReference type="ARBA" id="ARBA00022448"/>
    </source>
</evidence>
<feature type="compositionally biased region" description="Basic and acidic residues" evidence="13">
    <location>
        <begin position="2375"/>
        <end position="2415"/>
    </location>
</feature>
<dbReference type="PANTHER" id="PTHR11254">
    <property type="entry name" value="HECT DOMAIN UBIQUITIN-PROTEIN LIGASE"/>
    <property type="match status" value="1"/>
</dbReference>
<dbReference type="InterPro" id="IPR050409">
    <property type="entry name" value="E3_ubiq-protein_ligase"/>
</dbReference>
<reference evidence="15" key="2">
    <citation type="submission" date="2014-06" db="EMBL/GenBank/DDBJ databases">
        <title>The complete genome of Blastobotrys (Arxula) adeninivorans LS3 - a yeast of biotechnological interest.</title>
        <authorList>
            <person name="Kunze G."/>
            <person name="Gaillardin C."/>
            <person name="Czernicka M."/>
            <person name="Durrens P."/>
            <person name="Martin T."/>
            <person name="Boer E."/>
            <person name="Gabaldon T."/>
            <person name="Cruz J."/>
            <person name="Talla E."/>
            <person name="Marck C."/>
            <person name="Goffeau A."/>
            <person name="Barbe V."/>
            <person name="Baret P."/>
            <person name="Baronian K."/>
            <person name="Beier S."/>
            <person name="Bleykasten C."/>
            <person name="Bode R."/>
            <person name="Casaregola S."/>
            <person name="Despons L."/>
            <person name="Fairhead C."/>
            <person name="Giersberg M."/>
            <person name="Gierski P."/>
            <person name="Hahnel U."/>
            <person name="Hartmann A."/>
            <person name="Jankowska D."/>
            <person name="Jubin C."/>
            <person name="Jung P."/>
            <person name="Lafontaine I."/>
            <person name="Leh-Louis V."/>
            <person name="Lemaire M."/>
            <person name="Marcet-Houben M."/>
            <person name="Mascher M."/>
            <person name="Morel G."/>
            <person name="Richard G.-F."/>
            <person name="Riechen J."/>
            <person name="Sacerdot C."/>
            <person name="Sarkar A."/>
            <person name="Savel G."/>
            <person name="Schacherer J."/>
            <person name="Sherman D."/>
            <person name="Straub M.-L."/>
            <person name="Stein N."/>
            <person name="Thierry A."/>
            <person name="Trautwein-Schult A."/>
            <person name="Westhof E."/>
            <person name="Worch S."/>
            <person name="Dujon B."/>
            <person name="Souciet J.-L."/>
            <person name="Wincker P."/>
            <person name="Scholz U."/>
            <person name="Neuveglise N."/>
        </authorList>
    </citation>
    <scope>NUCLEOTIDE SEQUENCE</scope>
    <source>
        <strain evidence="15">LS3</strain>
    </source>
</reference>
<gene>
    <name evidence="15" type="ORF">GNLVRS02_ARAD1C01144g</name>
</gene>
<dbReference type="SUPFAM" id="SSF46934">
    <property type="entry name" value="UBA-like"/>
    <property type="match status" value="1"/>
</dbReference>
<dbReference type="Gene3D" id="3.90.1750.10">
    <property type="entry name" value="Hect, E3 ligase catalytic domains"/>
    <property type="match status" value="1"/>
</dbReference>
<dbReference type="FunFam" id="3.90.1750.10:FF:000003">
    <property type="entry name" value="E3 ubiquitin-protein ligase UPL1"/>
    <property type="match status" value="1"/>
</dbReference>
<feature type="region of interest" description="Disordered" evidence="13">
    <location>
        <begin position="2375"/>
        <end position="2442"/>
    </location>
</feature>
<dbReference type="GO" id="GO:0006511">
    <property type="term" value="P:ubiquitin-dependent protein catabolic process"/>
    <property type="evidence" value="ECO:0007669"/>
    <property type="project" value="TreeGrafter"/>
</dbReference>
<dbReference type="FunFam" id="3.30.2160.10:FF:000001">
    <property type="entry name" value="E3 ubiquitin-protein ligase NEDD4-like"/>
    <property type="match status" value="1"/>
</dbReference>
<dbReference type="Gene3D" id="3.30.2410.10">
    <property type="entry name" value="Hect, E3 ligase catalytic domain"/>
    <property type="match status" value="1"/>
</dbReference>
<sequence>MRIEKNTNIVRRMAEVPQSLKDLITELETCPVEELPSRLEAFSSKWGRPRGDMCPWVPLLNRFDDFLSDAVQKYGLDKTYLEPIPVDANEERLIISILDFTAFLLEKCSNRGIYSSVKQVSQMLGSISPSIVSAALRVCVKLGQRYAQSRAGRANLNSIDPNTIVSLATLLPLAQWEEAGKPLVTLRDWVSPDFKFPDEFSAFSLQYYVKSEGGGSRPHPAMDSPATPTRPSQLREGPPPTASNATATNGEGLATLYLSPSEVSELPADKLLERIYATLPKDQWFTALNTARVSKACINSEQGYLLRLELLKVQFLALSYAVCVHGRSQVFERILNKLPNVFKQIADLVAPESTEVPQQVKVLALQTIDNLCNLQEIVPDILTALSANVSHGTLMSLIRNTITDLKRGAEIDEDFTSELFMVILQLTSGQGPASILVTAGLIPLLLDVIQLHGPYVRTAANVLELLDHIVMDIPSTFPPFVQAKGIDIMVEVIQQEIEYDISPELNETPPDYCVVDFSLSYYRSQWVRALLGFIGNIMSHARSSARIHNLLDSPLIQVSQKIMLHPKVLGSRILSLNLLMLATLLENEPSSFGVMHEAKLIDTVLEAIPDLLKMSNSYFSPIAKFINALCHSEGGLQVVQGENLLVYYFDRLLESIVSNDSLKNLGTTFDLISSEHPPLRPILIREVLKLLEAIPAKIATVSRESRFYAESEVVSKRAEQEFYSGTPELMTVVNNVIGFFEGFLKNHLTRVEFIKQHGVTQLLDLFELANLPYDFAFSSGAYTLSGILRSLFDLDINTDYIQVSMISKINSSLARVEEHMGPVSTETPIGHQEVDLDQLMRAFGQLNSFLFAFRQMVFVNSATGYRIAFVLDKLMAPDSDEVPADILERLGAIQRWSVWQESLSVVGVPQDVIEATQPVSIEESNRSFRNIYELDEFKKIKEAAAKLDEATVVSDDFVRLRTFRFLSRSACNLSCRVLFEFASFSTNDRTMSTRKKNGLKMADSIAHILIEHLGYSPILAVSDAELAQARYQTIMTTMATIQKILLRPWNNTLTANLGVLIHFKQRRGVDKTVEVLNSLWTTSVAEDEAESQNSKSLLACQKVILLLLSFLVSQRTVLENSRSVTALSSRESEQLRRDFFSPSQFFVELRIIVLHSLMGLWQSDLLEKKDLAITQLFLDIMSKLLTPASEDGIASRLDRDHLPRELSWKYVTPSEDKVEALVALGYEERAVRRSLELAEDNINLAKDELGHSNDDNPGPSNAEFEIPTGYAPANADGTPLVSVSDLQNMRDNVKTDLIDKCLNIIQDRTEVVYSVSSLITKAYSLPISGGGRSEKQKESLYSSHKDIVTTILQALSSLDSSVPENSSCIAAIAYLLGLIVQDQTWFSNCFEDLTEFIDLFADLLRHENAVKEKWYPYVLLIVEKLMANLAVPKQSPRKYESSIPEMFKAVLPSIPEDVEQDIFETLVKPQPFEDDTSALAVARLMVHFSKDHSRATRILTNGMMLHLLHATKQFADSPNFEKLQTTVFIILRHAVETPELIREIMMTEIKSYFAVSKVTDAVVFIKSNYHMVSRSPKIFVDVVSELCTFHDMTMSNWSLCTKEYADRRVKRTVASKERVSKMLKKEEQEGSSEGKDKTETVKEDSKDEDSVMSDHDDNAPAPPEPSSTLKVPPMSGNNSGVINLLLTELISLKKDEVFIRPERTEAALQEEIAKNEKLEFKPSENKTYVYCCTLLQALMELLASYNRCKMEFICFSKQNILNTARVPPSKPRSYALNYFLHELVPTGVLYESYHLVLQQWQTVTSLASAVVMNLLFSTAEKGRKSRPSPEVQNDPVLVFVRKFALDTFSKALRELDTNCDSTDMKYSKLAAYAELCYRLLSTKTGSSMIGYSTDLSGDSASVAKIMYDKRFAQLFTANLGEMDLNYPYTKKVVRTVLRYLNKMGRLAIDVTDNQDRDVEEDFDAELEALETDSDDYYREDTPDLFRNSTLGMFEAGENMYDDEELDDAEEEDLEEEDGVDYDEVHDEMLSDVDDDDAESDENMMQYDEDEEFDESESNGDDDDMSIEIEIGEDVSDGEDGDDYDEDDESDWESIEDADELDEEDEHIMATLPSSATRDAELEAMPSAADDTVTQQNIFDEEDGDILYTGRNAGGPTDFEGESTDDEDEDDEENTDGDFEMDYDYIDMTQPIHRIGTIRYDRPTGNQHNEVVSNPLLSQPRPQSRGATVVMSRHGNRANGGLSAYASLLDSLDDSRLGANAVLSDMLGQFTELLADTPQPDDFFDISQLFPGADLRRSTARMDGTSSALMKDNIVSTNGRWQEAALMFGVYSRIEIAGRVLNDIYNGIFPYASEMRTKLEELEAELKSLERVLRERKEEAERKEREKREEEERKRKEQEEEERRRKEQEEEAKRLAESQGDEDVDMGESAGAEESSEPSERQIVSIGGEDVDITGLGMDPSFLEALPADMREEVFTQHIRDMRARNNEAEAEAEADASATEGSRALDPEFLDALPENIREELLAQEAIDNRAQRLRASAMAGGDAGADGEGHGVDMDLASFLATLDPGLRQTLLLEQDDLSLAELPSEIAQEARELRSRTVANFGGAGRDRAPSSGSRAGGEVFPALFRAVGNNRSGDLLRTYDSDEDSEAEGGPLIDLSNNAKKEKAKHQVAAAALSLVERPGVASLVRLLFFPLGGHILGNLHDLLLSLCSNKQNRLDILSMLLHLLQDASTDRYQLEKGFVHATNRSRGPVPITNTPSKGNAQTPKTPSKVTLGSGGAILKQEVSSVSVMQQAIDTLESLVANSGNVKYFFLSEHEFPVGQKRTRSKSKGKEREKDAPREWKFPINLLLSLLERDIVKKDTATMEMYASLLHEVTRSLPALLKREKEKEEGQDDKDQEASADKEEDQDEEDKDSENKDKKDKKKEKEKEKEKEKKLIDPPYIPEYNLRKVSSILSADDCSGKTFQQILAVMQHLSALPKIKEFFGKELLEAAVELGPQIINDLHQLIETVKHAEKGSDIQGSSLANFSSKKSKQAKLLRVLTAIDYLFDNRKDSSSKEDQSESLKALYESMTFGPLWGSLSDCLRLVQDKQDMIHVATALLPLIESLMVICKRSKVKEVQLRDKYEAKRPDIATEPLESLFFSFTDEHRKILNQIVRNNPQLMIGSFSILVKNPKALEFDNKRRYFYRKLYPNNETPSQTISLNVRRDQVFLDSYKALYFKSAEEIKNSRLNVRFQGEEGVDAGGVAREWYQVLSRQMFNPDYALFTPVAADSTTFHPNRTSWVNPEHLSFFKFIGRIIGKAINDLKVLDCHFSRAVYKKILGKAVSLKDMETLDLDYHKSLVWMLENDITDIITETFSIEADDYGEQKVIDLKPGGRDIPVTEENKREYVSLVVDYRLLRSVKEQMDHFLEGFHDIIPKEVVSIFDEQELELLISGMPDIDLDDWRNNTVYHNYTPSSPQVKWFWRAVRSFDAEEKAKLLQFATGTSKVPLNGFGSLEGMNGVSKFNIHRDFGSKDRLPSSHTCFNQIDLPEYDSYETLRGSLLMAITEGKEGFGFA</sequence>
<feature type="region of interest" description="Disordered" evidence="13">
    <location>
        <begin position="2886"/>
        <end position="2939"/>
    </location>
</feature>
<evidence type="ECO:0000256" key="3">
    <source>
        <dbReference type="ARBA" id="ARBA00004906"/>
    </source>
</evidence>
<comment type="subcellular location">
    <subcellularLocation>
        <location evidence="2">Nucleus</location>
    </subcellularLocation>
</comment>
<evidence type="ECO:0000259" key="14">
    <source>
        <dbReference type="SMART" id="SM00119"/>
    </source>
</evidence>
<evidence type="ECO:0000256" key="11">
    <source>
        <dbReference type="ARBA" id="ARBA00076267"/>
    </source>
</evidence>
<dbReference type="InterPro" id="IPR010314">
    <property type="entry name" value="E3_Ub_ligase_DUF913"/>
</dbReference>
<feature type="compositionally biased region" description="Basic and acidic residues" evidence="13">
    <location>
        <begin position="1616"/>
        <end position="1658"/>
    </location>
</feature>
<dbReference type="GO" id="GO:0051028">
    <property type="term" value="P:mRNA transport"/>
    <property type="evidence" value="ECO:0007669"/>
    <property type="project" value="UniProtKB-KW"/>
</dbReference>
<feature type="region of interest" description="Disordered" evidence="13">
    <location>
        <begin position="1998"/>
        <end position="2024"/>
    </location>
</feature>
<feature type="compositionally biased region" description="Basic and acidic residues" evidence="13">
    <location>
        <begin position="2916"/>
        <end position="2939"/>
    </location>
</feature>
<evidence type="ECO:0000256" key="1">
    <source>
        <dbReference type="ARBA" id="ARBA00000885"/>
    </source>
</evidence>
<feature type="domain" description="HECT" evidence="14">
    <location>
        <begin position="3222"/>
        <end position="3560"/>
    </location>
</feature>
<dbReference type="UniPathway" id="UPA00143"/>
<feature type="coiled-coil region" evidence="12">
    <location>
        <begin position="1228"/>
        <end position="1255"/>
    </location>
</feature>
<dbReference type="Gene3D" id="3.30.2160.10">
    <property type="entry name" value="Hect, E3 ligase catalytic domain"/>
    <property type="match status" value="1"/>
</dbReference>
<dbReference type="Pfam" id="PF00632">
    <property type="entry name" value="HECT"/>
    <property type="match status" value="1"/>
</dbReference>
<dbReference type="EMBL" id="HG937693">
    <property type="protein sequence ID" value="CDP33943.1"/>
    <property type="molecule type" value="Genomic_DNA"/>
</dbReference>
<keyword evidence="12" id="KW-0175">Coiled coil</keyword>
<keyword evidence="5" id="KW-0813">Transport</keyword>
<evidence type="ECO:0000256" key="4">
    <source>
        <dbReference type="ARBA" id="ARBA00012485"/>
    </source>
</evidence>
<evidence type="ECO:0000256" key="7">
    <source>
        <dbReference type="ARBA" id="ARBA00022786"/>
    </source>
</evidence>
<evidence type="ECO:0000256" key="13">
    <source>
        <dbReference type="SAM" id="MobiDB-lite"/>
    </source>
</evidence>
<reference evidence="15" key="1">
    <citation type="submission" date="2014-02" db="EMBL/GenBank/DDBJ databases">
        <authorList>
            <person name="Genoscope - CEA"/>
        </authorList>
    </citation>
    <scope>NUCLEOTIDE SEQUENCE</scope>
    <source>
        <strain evidence="15">LS3</strain>
    </source>
</reference>
<dbReference type="SMART" id="SM00119">
    <property type="entry name" value="HECTc"/>
    <property type="match status" value="1"/>
</dbReference>
<feature type="region of interest" description="Disordered" evidence="13">
    <location>
        <begin position="1616"/>
        <end position="1674"/>
    </location>
</feature>
<dbReference type="CDD" id="cd00078">
    <property type="entry name" value="HECTc"/>
    <property type="match status" value="1"/>
</dbReference>
<feature type="region of interest" description="Disordered" evidence="13">
    <location>
        <begin position="2140"/>
        <end position="2178"/>
    </location>
</feature>
<dbReference type="InterPro" id="IPR010309">
    <property type="entry name" value="E3_Ub_ligase_DUF908"/>
</dbReference>
<dbReference type="EC" id="2.3.2.26" evidence="4"/>
<dbReference type="GO" id="GO:0005737">
    <property type="term" value="C:cytoplasm"/>
    <property type="evidence" value="ECO:0007669"/>
    <property type="project" value="TreeGrafter"/>
</dbReference>
<organism evidence="15">
    <name type="scientific">Blastobotrys adeninivorans</name>
    <name type="common">Yeast</name>
    <name type="synonym">Arxula adeninivorans</name>
    <dbReference type="NCBI Taxonomy" id="409370"/>
    <lineage>
        <taxon>Eukaryota</taxon>
        <taxon>Fungi</taxon>
        <taxon>Dikarya</taxon>
        <taxon>Ascomycota</taxon>
        <taxon>Saccharomycotina</taxon>
        <taxon>Dipodascomycetes</taxon>
        <taxon>Dipodascales</taxon>
        <taxon>Trichomonascaceae</taxon>
        <taxon>Blastobotrys</taxon>
    </lineage>
</organism>
<feature type="region of interest" description="Disordered" evidence="13">
    <location>
        <begin position="2484"/>
        <end position="2505"/>
    </location>
</feature>
<feature type="compositionally biased region" description="Acidic residues" evidence="13">
    <location>
        <begin position="2905"/>
        <end position="2915"/>
    </location>
</feature>
<dbReference type="Pfam" id="PF14377">
    <property type="entry name" value="UBM"/>
    <property type="match status" value="3"/>
</dbReference>
<accession>A0A060SYY9</accession>
<dbReference type="FunFam" id="3.30.2410.10:FF:000004">
    <property type="entry name" value="E3 ubiquitin-protein ligase HUWE1, variant"/>
    <property type="match status" value="1"/>
</dbReference>
<dbReference type="InterPro" id="IPR000569">
    <property type="entry name" value="HECT_dom"/>
</dbReference>
<dbReference type="Pfam" id="PF06025">
    <property type="entry name" value="DUF913"/>
    <property type="match status" value="2"/>
</dbReference>
<keyword evidence="9" id="KW-0539">Nucleus</keyword>
<evidence type="ECO:0000313" key="15">
    <source>
        <dbReference type="EMBL" id="CDP33943.1"/>
    </source>
</evidence>
<dbReference type="SUPFAM" id="SSF48371">
    <property type="entry name" value="ARM repeat"/>
    <property type="match status" value="2"/>
</dbReference>
<evidence type="ECO:0000256" key="9">
    <source>
        <dbReference type="ARBA" id="ARBA00023242"/>
    </source>
</evidence>
<dbReference type="GO" id="GO:0000209">
    <property type="term" value="P:protein polyubiquitination"/>
    <property type="evidence" value="ECO:0007669"/>
    <property type="project" value="TreeGrafter"/>
</dbReference>
<name>A0A060SYY9_BLAAD</name>
<dbReference type="PANTHER" id="PTHR11254:SF67">
    <property type="entry name" value="E3 UBIQUITIN-PROTEIN LIGASE HUWE1"/>
    <property type="match status" value="1"/>
</dbReference>
<dbReference type="PhylomeDB" id="A0A060SYY9"/>
<feature type="region of interest" description="Disordered" evidence="13">
    <location>
        <begin position="214"/>
        <end position="249"/>
    </location>
</feature>
<comment type="similarity">
    <text evidence="10">Belongs to the UPL family. TOM1/PTR1 subfamily.</text>
</comment>
<dbReference type="InterPro" id="IPR009060">
    <property type="entry name" value="UBA-like_sf"/>
</dbReference>
<comment type="pathway">
    <text evidence="3">Protein modification; protein ubiquitination.</text>
</comment>
<evidence type="ECO:0000256" key="6">
    <source>
        <dbReference type="ARBA" id="ARBA00022679"/>
    </source>
</evidence>
<comment type="catalytic activity">
    <reaction evidence="1">
        <text>S-ubiquitinyl-[E2 ubiquitin-conjugating enzyme]-L-cysteine + [acceptor protein]-L-lysine = [E2 ubiquitin-conjugating enzyme]-L-cysteine + N(6)-ubiquitinyl-[acceptor protein]-L-lysine.</text>
        <dbReference type="EC" id="2.3.2.26"/>
    </reaction>
</comment>
<feature type="compositionally biased region" description="Acidic residues" evidence="13">
    <location>
        <begin position="2158"/>
        <end position="2178"/>
    </location>
</feature>
<proteinExistence type="inferred from homology"/>
<dbReference type="InterPro" id="IPR016024">
    <property type="entry name" value="ARM-type_fold"/>
</dbReference>
<dbReference type="GO" id="GO:0005634">
    <property type="term" value="C:nucleus"/>
    <property type="evidence" value="ECO:0007669"/>
    <property type="project" value="UniProtKB-SubCell"/>
</dbReference>
<keyword evidence="7" id="KW-0833">Ubl conjugation pathway</keyword>
<feature type="region of interest" description="Disordered" evidence="13">
    <location>
        <begin position="2046"/>
        <end position="2092"/>
    </location>
</feature>
<feature type="region of interest" description="Disordered" evidence="13">
    <location>
        <begin position="2747"/>
        <end position="2775"/>
    </location>
</feature>
<dbReference type="SUPFAM" id="SSF56204">
    <property type="entry name" value="Hect, E3 ligase catalytic domain"/>
    <property type="match status" value="1"/>
</dbReference>